<organism evidence="3 4">
    <name type="scientific">Dipteronia dyeriana</name>
    <dbReference type="NCBI Taxonomy" id="168575"/>
    <lineage>
        <taxon>Eukaryota</taxon>
        <taxon>Viridiplantae</taxon>
        <taxon>Streptophyta</taxon>
        <taxon>Embryophyta</taxon>
        <taxon>Tracheophyta</taxon>
        <taxon>Spermatophyta</taxon>
        <taxon>Magnoliopsida</taxon>
        <taxon>eudicotyledons</taxon>
        <taxon>Gunneridae</taxon>
        <taxon>Pentapetalae</taxon>
        <taxon>rosids</taxon>
        <taxon>malvids</taxon>
        <taxon>Sapindales</taxon>
        <taxon>Sapindaceae</taxon>
        <taxon>Hippocastanoideae</taxon>
        <taxon>Acereae</taxon>
        <taxon>Dipteronia</taxon>
    </lineage>
</organism>
<feature type="region of interest" description="Disordered" evidence="1">
    <location>
        <begin position="74"/>
        <end position="97"/>
    </location>
</feature>
<dbReference type="PANTHER" id="PTHR47864">
    <property type="entry name" value="TRANSMEMBRANE PROTEIN"/>
    <property type="match status" value="1"/>
</dbReference>
<dbReference type="Pfam" id="PF24769">
    <property type="entry name" value="At2g29880_C"/>
    <property type="match status" value="1"/>
</dbReference>
<keyword evidence="4" id="KW-1185">Reference proteome</keyword>
<evidence type="ECO:0000256" key="1">
    <source>
        <dbReference type="SAM" id="MobiDB-lite"/>
    </source>
</evidence>
<protein>
    <recommendedName>
        <fullName evidence="2">At2g29880-like C-terminal domain-containing protein</fullName>
    </recommendedName>
</protein>
<dbReference type="EMBL" id="JANJYI010000004">
    <property type="protein sequence ID" value="KAK2653386.1"/>
    <property type="molecule type" value="Genomic_DNA"/>
</dbReference>
<comment type="caution">
    <text evidence="3">The sequence shown here is derived from an EMBL/GenBank/DDBJ whole genome shotgun (WGS) entry which is preliminary data.</text>
</comment>
<evidence type="ECO:0000313" key="3">
    <source>
        <dbReference type="EMBL" id="KAK2653386.1"/>
    </source>
</evidence>
<evidence type="ECO:0000313" key="4">
    <source>
        <dbReference type="Proteomes" id="UP001280121"/>
    </source>
</evidence>
<dbReference type="Proteomes" id="UP001280121">
    <property type="component" value="Unassembled WGS sequence"/>
</dbReference>
<feature type="compositionally biased region" description="Polar residues" evidence="1">
    <location>
        <begin position="88"/>
        <end position="97"/>
    </location>
</feature>
<reference evidence="3" key="1">
    <citation type="journal article" date="2023" name="Plant J.">
        <title>Genome sequences and population genomics provide insights into the demographic history, inbreeding, and mutation load of two 'living fossil' tree species of Dipteronia.</title>
        <authorList>
            <person name="Feng Y."/>
            <person name="Comes H.P."/>
            <person name="Chen J."/>
            <person name="Zhu S."/>
            <person name="Lu R."/>
            <person name="Zhang X."/>
            <person name="Li P."/>
            <person name="Qiu J."/>
            <person name="Olsen K.M."/>
            <person name="Qiu Y."/>
        </authorList>
    </citation>
    <scope>NUCLEOTIDE SEQUENCE</scope>
    <source>
        <strain evidence="3">KIB01</strain>
    </source>
</reference>
<sequence length="180" mass="20401">MYVKIKVLDFDGLDGLGNETDTRTFVVEVRHAALDEFVYDEANEAFVPNQNEPSHQPPPLGQSSSPLLFLATSSEVHSNNRSQKKQTRTNNEWNGSSSETNIKAGIMEKISLSIDSIVVDFRGVHSLLKKQEKDREKSEMEKSEKDRQKCIWDAIKETSNLDERACYKAIALLINKTKKN</sequence>
<gene>
    <name evidence="3" type="ORF">Ddye_013242</name>
</gene>
<dbReference type="AlphaFoldDB" id="A0AAD9X5R4"/>
<accession>A0AAD9X5R4</accession>
<proteinExistence type="predicted"/>
<evidence type="ECO:0000259" key="2">
    <source>
        <dbReference type="Pfam" id="PF24769"/>
    </source>
</evidence>
<dbReference type="InterPro" id="IPR055314">
    <property type="entry name" value="At2g29880-like"/>
</dbReference>
<feature type="domain" description="At2g29880-like C-terminal" evidence="2">
    <location>
        <begin position="151"/>
        <end position="179"/>
    </location>
</feature>
<name>A0AAD9X5R4_9ROSI</name>
<dbReference type="InterPro" id="IPR056253">
    <property type="entry name" value="At2g29880-like_C"/>
</dbReference>
<dbReference type="PANTHER" id="PTHR47864:SF2">
    <property type="entry name" value="MYB_SANT-LIKE DNA-BINDING DOMAIN PROTEIN"/>
    <property type="match status" value="1"/>
</dbReference>